<proteinExistence type="predicted"/>
<organism evidence="2">
    <name type="scientific">hydrothermal vent metagenome</name>
    <dbReference type="NCBI Taxonomy" id="652676"/>
    <lineage>
        <taxon>unclassified sequences</taxon>
        <taxon>metagenomes</taxon>
        <taxon>ecological metagenomes</taxon>
    </lineage>
</organism>
<feature type="domain" description="DUF1330" evidence="1">
    <location>
        <begin position="9"/>
        <end position="81"/>
    </location>
</feature>
<name>A0A3B1AWQ8_9ZZZZ</name>
<sequence length="99" mass="11593">MAIERLVGLHVTDDALYQQYREAMLPILKQHGGGFGYDFKIAEVLQSEVDQNINRLFTIYFESEKLMDDFFKNEKYLVVRNQYYVPAVSATTIISKYSR</sequence>
<dbReference type="Gene3D" id="3.30.70.100">
    <property type="match status" value="1"/>
</dbReference>
<dbReference type="Pfam" id="PF07045">
    <property type="entry name" value="DUF1330"/>
    <property type="match status" value="1"/>
</dbReference>
<protein>
    <recommendedName>
        <fullName evidence="1">DUF1330 domain-containing protein</fullName>
    </recommendedName>
</protein>
<evidence type="ECO:0000313" key="2">
    <source>
        <dbReference type="EMBL" id="VAW98424.1"/>
    </source>
</evidence>
<reference evidence="2" key="1">
    <citation type="submission" date="2018-06" db="EMBL/GenBank/DDBJ databases">
        <authorList>
            <person name="Zhirakovskaya E."/>
        </authorList>
    </citation>
    <scope>NUCLEOTIDE SEQUENCE</scope>
</reference>
<dbReference type="InterPro" id="IPR011008">
    <property type="entry name" value="Dimeric_a/b-barrel"/>
</dbReference>
<gene>
    <name evidence="2" type="ORF">MNBD_GAMMA22-2500</name>
</gene>
<dbReference type="SUPFAM" id="SSF54909">
    <property type="entry name" value="Dimeric alpha+beta barrel"/>
    <property type="match status" value="1"/>
</dbReference>
<dbReference type="InterPro" id="IPR010753">
    <property type="entry name" value="DUF1330"/>
</dbReference>
<accession>A0A3B1AWQ8</accession>
<evidence type="ECO:0000259" key="1">
    <source>
        <dbReference type="Pfam" id="PF07045"/>
    </source>
</evidence>
<dbReference type="EMBL" id="UOFS01000037">
    <property type="protein sequence ID" value="VAW98424.1"/>
    <property type="molecule type" value="Genomic_DNA"/>
</dbReference>
<dbReference type="AlphaFoldDB" id="A0A3B1AWQ8"/>